<evidence type="ECO:0000313" key="5">
    <source>
        <dbReference type="Proteomes" id="UP000237839"/>
    </source>
</evidence>
<dbReference type="Pfam" id="PF07963">
    <property type="entry name" value="N_methyl"/>
    <property type="match status" value="1"/>
</dbReference>
<dbReference type="PANTHER" id="PTHR30093:SF34">
    <property type="entry name" value="PREPILIN PEPTIDASE-DEPENDENT PROTEIN D"/>
    <property type="match status" value="1"/>
</dbReference>
<dbReference type="PROSITE" id="PS00409">
    <property type="entry name" value="PROKAR_NTER_METHYL"/>
    <property type="match status" value="1"/>
</dbReference>
<dbReference type="OrthoDB" id="8607132at2"/>
<proteinExistence type="inferred from homology"/>
<keyword evidence="2" id="KW-0488">Methylation</keyword>
<dbReference type="PANTHER" id="PTHR30093">
    <property type="entry name" value="GENERAL SECRETION PATHWAY PROTEIN G"/>
    <property type="match status" value="1"/>
</dbReference>
<keyword evidence="3" id="KW-0812">Transmembrane</keyword>
<dbReference type="Gene3D" id="3.30.700.10">
    <property type="entry name" value="Glycoprotein, Type 4 Pilin"/>
    <property type="match status" value="1"/>
</dbReference>
<evidence type="ECO:0000256" key="2">
    <source>
        <dbReference type="ARBA" id="ARBA00022481"/>
    </source>
</evidence>
<feature type="transmembrane region" description="Helical" evidence="3">
    <location>
        <begin position="7"/>
        <end position="28"/>
    </location>
</feature>
<evidence type="ECO:0000256" key="3">
    <source>
        <dbReference type="SAM" id="Phobius"/>
    </source>
</evidence>
<evidence type="ECO:0000313" key="4">
    <source>
        <dbReference type="EMBL" id="PRC95061.1"/>
    </source>
</evidence>
<accession>A0A2S9H541</accession>
<dbReference type="GO" id="GO:0044096">
    <property type="term" value="C:type IV pilus"/>
    <property type="evidence" value="ECO:0007669"/>
    <property type="project" value="TreeGrafter"/>
</dbReference>
<organism evidence="4 5">
    <name type="scientific">Solimicrobium silvestre</name>
    <dbReference type="NCBI Taxonomy" id="2099400"/>
    <lineage>
        <taxon>Bacteria</taxon>
        <taxon>Pseudomonadati</taxon>
        <taxon>Pseudomonadota</taxon>
        <taxon>Betaproteobacteria</taxon>
        <taxon>Burkholderiales</taxon>
        <taxon>Oxalobacteraceae</taxon>
        <taxon>Solimicrobium</taxon>
    </lineage>
</organism>
<dbReference type="GO" id="GO:0043107">
    <property type="term" value="P:type IV pilus-dependent motility"/>
    <property type="evidence" value="ECO:0007669"/>
    <property type="project" value="TreeGrafter"/>
</dbReference>
<name>A0A2S9H541_9BURK</name>
<dbReference type="InterPro" id="IPR045584">
    <property type="entry name" value="Pilin-like"/>
</dbReference>
<dbReference type="SUPFAM" id="SSF54523">
    <property type="entry name" value="Pili subunits"/>
    <property type="match status" value="1"/>
</dbReference>
<protein>
    <submittedName>
        <fullName evidence="4">Prepilin-type N-terminal cleavage/methylation domain</fullName>
    </submittedName>
</protein>
<keyword evidence="5" id="KW-1185">Reference proteome</keyword>
<dbReference type="RefSeq" id="WP_105529963.1">
    <property type="nucleotide sequence ID" value="NZ_PUGF01000001.1"/>
</dbReference>
<dbReference type="InterPro" id="IPR012902">
    <property type="entry name" value="N_methyl_site"/>
</dbReference>
<sequence length="140" mass="14515">MKASQQGFTLIELMIVIAIIGILAAVAVPQYQNYMNKAKFTEVISATAPHKLGVVLCIADLGINTGCDSGKNGIPNEITSATTGHVGSLKVKDGLITATAATKLGQTEPPTYILESKVEEDGVAAWVVKGTCASAVPKLC</sequence>
<dbReference type="NCBIfam" id="TIGR02532">
    <property type="entry name" value="IV_pilin_GFxxxE"/>
    <property type="match status" value="1"/>
</dbReference>
<keyword evidence="3" id="KW-0472">Membrane</keyword>
<keyword evidence="3" id="KW-1133">Transmembrane helix</keyword>
<reference evidence="4 5" key="1">
    <citation type="submission" date="2018-02" db="EMBL/GenBank/DDBJ databases">
        <title>Solimicrobium silvestre gen. nov., sp. nov., isolated from alpine forest soil.</title>
        <authorList>
            <person name="Margesin R."/>
            <person name="Albuquerque L."/>
            <person name="Zhang D.-C."/>
            <person name="Froufe H.J.C."/>
            <person name="Severino R."/>
            <person name="Roxo I."/>
            <person name="Egas C."/>
            <person name="Da Costa M.S."/>
        </authorList>
    </citation>
    <scope>NUCLEOTIDE SEQUENCE [LARGE SCALE GENOMIC DNA]</scope>
    <source>
        <strain evidence="4 5">S20-91</strain>
    </source>
</reference>
<comment type="similarity">
    <text evidence="1">Belongs to the N-Me-Phe pilin family.</text>
</comment>
<dbReference type="AlphaFoldDB" id="A0A2S9H541"/>
<evidence type="ECO:0000256" key="1">
    <source>
        <dbReference type="ARBA" id="ARBA00005233"/>
    </source>
</evidence>
<dbReference type="Proteomes" id="UP000237839">
    <property type="component" value="Unassembled WGS sequence"/>
</dbReference>
<comment type="caution">
    <text evidence="4">The sequence shown here is derived from an EMBL/GenBank/DDBJ whole genome shotgun (WGS) entry which is preliminary data.</text>
</comment>
<gene>
    <name evidence="4" type="ORF">S2091_0256</name>
</gene>
<dbReference type="EMBL" id="PUGF01000001">
    <property type="protein sequence ID" value="PRC95061.1"/>
    <property type="molecule type" value="Genomic_DNA"/>
</dbReference>